<dbReference type="InterPro" id="IPR000131">
    <property type="entry name" value="ATP_synth_F1_gsu"/>
</dbReference>
<dbReference type="RefSeq" id="WP_344800670.1">
    <property type="nucleotide sequence ID" value="NZ_BAABBN010000017.1"/>
</dbReference>
<keyword evidence="6 10" id="KW-0406">Ion transport</keyword>
<evidence type="ECO:0000256" key="10">
    <source>
        <dbReference type="HAMAP-Rule" id="MF_00815"/>
    </source>
</evidence>
<keyword evidence="9 10" id="KW-0066">ATP synthesis</keyword>
<protein>
    <recommendedName>
        <fullName evidence="10">ATP synthase gamma chain</fullName>
    </recommendedName>
    <alternativeName>
        <fullName evidence="10">ATP synthase F1 sector gamma subunit</fullName>
    </alternativeName>
    <alternativeName>
        <fullName evidence="10">F-ATPase gamma subunit</fullName>
    </alternativeName>
</protein>
<dbReference type="Gene3D" id="1.10.287.80">
    <property type="entry name" value="ATP synthase, gamma subunit, helix hairpin domain"/>
    <property type="match status" value="1"/>
</dbReference>
<dbReference type="PROSITE" id="PS00153">
    <property type="entry name" value="ATPASE_GAMMA"/>
    <property type="match status" value="1"/>
</dbReference>
<gene>
    <name evidence="10 11" type="primary">atpG</name>
    <name evidence="11" type="ORF">GCM10022277_42420</name>
</gene>
<keyword evidence="5 10" id="KW-0375">Hydrogen ion transport</keyword>
<evidence type="ECO:0000313" key="11">
    <source>
        <dbReference type="EMBL" id="GAA3942105.1"/>
    </source>
</evidence>
<comment type="similarity">
    <text evidence="3 10">Belongs to the ATPase gamma chain family.</text>
</comment>
<keyword evidence="10" id="KW-1003">Cell membrane</keyword>
<comment type="caution">
    <text evidence="11">The sequence shown here is derived from an EMBL/GenBank/DDBJ whole genome shotgun (WGS) entry which is preliminary data.</text>
</comment>
<proteinExistence type="inferred from homology"/>
<reference evidence="12" key="1">
    <citation type="journal article" date="2019" name="Int. J. Syst. Evol. Microbiol.">
        <title>The Global Catalogue of Microorganisms (GCM) 10K type strain sequencing project: providing services to taxonomists for standard genome sequencing and annotation.</title>
        <authorList>
            <consortium name="The Broad Institute Genomics Platform"/>
            <consortium name="The Broad Institute Genome Sequencing Center for Infectious Disease"/>
            <person name="Wu L."/>
            <person name="Ma J."/>
        </authorList>
    </citation>
    <scope>NUCLEOTIDE SEQUENCE [LARGE SCALE GENOMIC DNA]</scope>
    <source>
        <strain evidence="12">JCM 17551</strain>
    </source>
</reference>
<sequence>MAVGKEIRTQIGSVKSTQKITNAMQMVATSKMRKAQDRMASSRPFADRMRSVIGHVAESSPEYKHAFMQEREVKRVGYIIVSSDRGLCGGLNSNLFRSLTKDMKQWVDQGAEISLCTIGTKAQSFFRGLGMKIDGSVNQLGDTPSVEQLVGAVKVMLDAYAEGKIDRLYVSYNTFVNSMTQTPTTTQLLPLPKAEEVTERAHNWDYIYEPEAKELLEKLLQRFVESQVYQAVVENNASEQAARMMSMKNATDNAGQFIKELELLYNKARQAAITQELSEIVSGAAAV</sequence>
<evidence type="ECO:0000256" key="6">
    <source>
        <dbReference type="ARBA" id="ARBA00023065"/>
    </source>
</evidence>
<dbReference type="InterPro" id="IPR023632">
    <property type="entry name" value="ATP_synth_F1_gsu_CS"/>
</dbReference>
<evidence type="ECO:0000256" key="1">
    <source>
        <dbReference type="ARBA" id="ARBA00003456"/>
    </source>
</evidence>
<comment type="subunit">
    <text evidence="10">F-type ATPases have 2 components, CF(1) - the catalytic core - and CF(0) - the membrane proton channel. CF(1) has five subunits: alpha(3), beta(3), gamma(1), delta(1), epsilon(1). CF(0) has three main subunits: a, b and c.</text>
</comment>
<dbReference type="Gene3D" id="3.40.1380.10">
    <property type="match status" value="1"/>
</dbReference>
<organism evidence="11 12">
    <name type="scientific">Litoribacillus peritrichatus</name>
    <dbReference type="NCBI Taxonomy" id="718191"/>
    <lineage>
        <taxon>Bacteria</taxon>
        <taxon>Pseudomonadati</taxon>
        <taxon>Pseudomonadota</taxon>
        <taxon>Gammaproteobacteria</taxon>
        <taxon>Oceanospirillales</taxon>
        <taxon>Oceanospirillaceae</taxon>
        <taxon>Litoribacillus</taxon>
    </lineage>
</organism>
<evidence type="ECO:0000256" key="7">
    <source>
        <dbReference type="ARBA" id="ARBA00023136"/>
    </source>
</evidence>
<accession>A0ABP7ND51</accession>
<evidence type="ECO:0000256" key="3">
    <source>
        <dbReference type="ARBA" id="ARBA00007681"/>
    </source>
</evidence>
<dbReference type="EMBL" id="BAABBN010000017">
    <property type="protein sequence ID" value="GAA3942105.1"/>
    <property type="molecule type" value="Genomic_DNA"/>
</dbReference>
<dbReference type="HAMAP" id="MF_00815">
    <property type="entry name" value="ATP_synth_gamma_bact"/>
    <property type="match status" value="1"/>
</dbReference>
<keyword evidence="7 10" id="KW-0472">Membrane</keyword>
<dbReference type="NCBIfam" id="TIGR01146">
    <property type="entry name" value="ATPsyn_F1gamma"/>
    <property type="match status" value="1"/>
</dbReference>
<keyword evidence="12" id="KW-1185">Reference proteome</keyword>
<dbReference type="PRINTS" id="PR00126">
    <property type="entry name" value="ATPASEGAMMA"/>
</dbReference>
<comment type="subcellular location">
    <subcellularLocation>
        <location evidence="10">Cell membrane</location>
        <topology evidence="10">Peripheral membrane protein</topology>
    </subcellularLocation>
    <subcellularLocation>
        <location evidence="2">Membrane</location>
        <topology evidence="2">Peripheral membrane protein</topology>
    </subcellularLocation>
</comment>
<evidence type="ECO:0000256" key="9">
    <source>
        <dbReference type="ARBA" id="ARBA00023310"/>
    </source>
</evidence>
<dbReference type="PANTHER" id="PTHR11693">
    <property type="entry name" value="ATP SYNTHASE GAMMA CHAIN"/>
    <property type="match status" value="1"/>
</dbReference>
<comment type="function">
    <text evidence="1 10">Produces ATP from ADP in the presence of a proton gradient across the membrane. The gamma chain is believed to be important in regulating ATPase activity and the flow of protons through the CF(0) complex.</text>
</comment>
<dbReference type="NCBIfam" id="NF004144">
    <property type="entry name" value="PRK05621.1-1"/>
    <property type="match status" value="1"/>
</dbReference>
<dbReference type="InterPro" id="IPR035968">
    <property type="entry name" value="ATP_synth_F1_ATPase_gsu"/>
</dbReference>
<evidence type="ECO:0000256" key="4">
    <source>
        <dbReference type="ARBA" id="ARBA00022448"/>
    </source>
</evidence>
<dbReference type="CDD" id="cd12151">
    <property type="entry name" value="F1-ATPase_gamma"/>
    <property type="match status" value="1"/>
</dbReference>
<dbReference type="Pfam" id="PF00231">
    <property type="entry name" value="ATP-synt"/>
    <property type="match status" value="1"/>
</dbReference>
<evidence type="ECO:0000256" key="5">
    <source>
        <dbReference type="ARBA" id="ARBA00022781"/>
    </source>
</evidence>
<dbReference type="PANTHER" id="PTHR11693:SF22">
    <property type="entry name" value="ATP SYNTHASE SUBUNIT GAMMA, MITOCHONDRIAL"/>
    <property type="match status" value="1"/>
</dbReference>
<dbReference type="Proteomes" id="UP001501565">
    <property type="component" value="Unassembled WGS sequence"/>
</dbReference>
<keyword evidence="8 10" id="KW-0139">CF(1)</keyword>
<keyword evidence="4 10" id="KW-0813">Transport</keyword>
<name>A0ABP7ND51_9GAMM</name>
<dbReference type="SUPFAM" id="SSF52943">
    <property type="entry name" value="ATP synthase (F1-ATPase), gamma subunit"/>
    <property type="match status" value="1"/>
</dbReference>
<evidence type="ECO:0000256" key="8">
    <source>
        <dbReference type="ARBA" id="ARBA00023196"/>
    </source>
</evidence>
<evidence type="ECO:0000256" key="2">
    <source>
        <dbReference type="ARBA" id="ARBA00004170"/>
    </source>
</evidence>
<evidence type="ECO:0000313" key="12">
    <source>
        <dbReference type="Proteomes" id="UP001501565"/>
    </source>
</evidence>